<dbReference type="GO" id="GO:0022857">
    <property type="term" value="F:transmembrane transporter activity"/>
    <property type="evidence" value="ECO:0007669"/>
    <property type="project" value="UniProtKB-ARBA"/>
</dbReference>
<accession>A0AAU7TEM1</accession>
<dbReference type="GO" id="GO:0005524">
    <property type="term" value="F:ATP binding"/>
    <property type="evidence" value="ECO:0007669"/>
    <property type="project" value="UniProtKB-KW"/>
</dbReference>
<organism evidence="5">
    <name type="scientific">Kribbella sp. HUAS MG21</name>
    <dbReference type="NCBI Taxonomy" id="3160966"/>
    <lineage>
        <taxon>Bacteria</taxon>
        <taxon>Bacillati</taxon>
        <taxon>Actinomycetota</taxon>
        <taxon>Actinomycetes</taxon>
        <taxon>Propionibacteriales</taxon>
        <taxon>Kribbellaceae</taxon>
        <taxon>Kribbella</taxon>
    </lineage>
</organism>
<dbReference type="InterPro" id="IPR027417">
    <property type="entry name" value="P-loop_NTPase"/>
</dbReference>
<dbReference type="InterPro" id="IPR017871">
    <property type="entry name" value="ABC_transporter-like_CS"/>
</dbReference>
<keyword evidence="1" id="KW-0813">Transport</keyword>
<dbReference type="Gene3D" id="3.40.50.300">
    <property type="entry name" value="P-loop containing nucleotide triphosphate hydrolases"/>
    <property type="match status" value="1"/>
</dbReference>
<gene>
    <name evidence="5" type="ORF">ABN611_02385</name>
</gene>
<dbReference type="InterPro" id="IPR017911">
    <property type="entry name" value="MacB-like_ATP-bd"/>
</dbReference>
<evidence type="ECO:0000259" key="4">
    <source>
        <dbReference type="PROSITE" id="PS50893"/>
    </source>
</evidence>
<dbReference type="PROSITE" id="PS00211">
    <property type="entry name" value="ABC_TRANSPORTER_1"/>
    <property type="match status" value="1"/>
</dbReference>
<dbReference type="PROSITE" id="PS50893">
    <property type="entry name" value="ABC_TRANSPORTER_2"/>
    <property type="match status" value="1"/>
</dbReference>
<evidence type="ECO:0000256" key="1">
    <source>
        <dbReference type="ARBA" id="ARBA00022448"/>
    </source>
</evidence>
<sequence>MLKRRADRPLRTEDFQGDVIVRATAVRKTYDTGQVQVNALQGIDLELRRGEMAAVMGPSGCGKTTLLNCLSGLDEIDGGEILIEGVDLTELPDRARTRYRAERMGFVFQFYNLMPVLSAVENVELSLLLAGQAPKAARERAIEALDLVGLAGRADHVPDELSGGERQRVTIARALVNTPAIVWADEPTGDLDSESADEITSLMRNLNRERGLTFLIVTHDIAVGRRTDRIIRMLDGQVVDEQSVNAPRRELSHVHASHVA</sequence>
<dbReference type="GO" id="GO:0016887">
    <property type="term" value="F:ATP hydrolysis activity"/>
    <property type="evidence" value="ECO:0007669"/>
    <property type="project" value="InterPro"/>
</dbReference>
<reference evidence="5" key="1">
    <citation type="submission" date="2024-06" db="EMBL/GenBank/DDBJ databases">
        <title>Kribbella sp. strain HUAS MG21 genome sequences.</title>
        <authorList>
            <person name="Mo P."/>
        </authorList>
    </citation>
    <scope>NUCLEOTIDE SEQUENCE</scope>
    <source>
        <strain evidence="5">HUAS MG21</strain>
    </source>
</reference>
<dbReference type="AlphaFoldDB" id="A0AAU7TEM1"/>
<dbReference type="CDD" id="cd03255">
    <property type="entry name" value="ABC_MJ0796_LolCDE_FtsE"/>
    <property type="match status" value="1"/>
</dbReference>
<keyword evidence="2" id="KW-0547">Nucleotide-binding</keyword>
<dbReference type="FunFam" id="3.40.50.300:FF:000032">
    <property type="entry name" value="Export ABC transporter ATP-binding protein"/>
    <property type="match status" value="1"/>
</dbReference>
<dbReference type="SUPFAM" id="SSF52540">
    <property type="entry name" value="P-loop containing nucleoside triphosphate hydrolases"/>
    <property type="match status" value="1"/>
</dbReference>
<dbReference type="GO" id="GO:0005886">
    <property type="term" value="C:plasma membrane"/>
    <property type="evidence" value="ECO:0007669"/>
    <property type="project" value="TreeGrafter"/>
</dbReference>
<dbReference type="RefSeq" id="WP_350278086.1">
    <property type="nucleotide sequence ID" value="NZ_CP158165.1"/>
</dbReference>
<dbReference type="PANTHER" id="PTHR24220">
    <property type="entry name" value="IMPORT ATP-BINDING PROTEIN"/>
    <property type="match status" value="1"/>
</dbReference>
<dbReference type="InterPro" id="IPR003593">
    <property type="entry name" value="AAA+_ATPase"/>
</dbReference>
<evidence type="ECO:0000256" key="3">
    <source>
        <dbReference type="ARBA" id="ARBA00022840"/>
    </source>
</evidence>
<name>A0AAU7TEM1_9ACTN</name>
<protein>
    <submittedName>
        <fullName evidence="5">ABC transporter ATP-binding protein</fullName>
    </submittedName>
</protein>
<dbReference type="Pfam" id="PF00005">
    <property type="entry name" value="ABC_tran"/>
    <property type="match status" value="1"/>
</dbReference>
<dbReference type="PANTHER" id="PTHR24220:SF86">
    <property type="entry name" value="ABC TRANSPORTER ABCH.1"/>
    <property type="match status" value="1"/>
</dbReference>
<evidence type="ECO:0000256" key="2">
    <source>
        <dbReference type="ARBA" id="ARBA00022741"/>
    </source>
</evidence>
<feature type="domain" description="ABC transporter" evidence="4">
    <location>
        <begin position="21"/>
        <end position="260"/>
    </location>
</feature>
<proteinExistence type="predicted"/>
<dbReference type="GO" id="GO:0098796">
    <property type="term" value="C:membrane protein complex"/>
    <property type="evidence" value="ECO:0007669"/>
    <property type="project" value="UniProtKB-ARBA"/>
</dbReference>
<dbReference type="InterPro" id="IPR015854">
    <property type="entry name" value="ABC_transpr_LolD-like"/>
</dbReference>
<dbReference type="EMBL" id="CP158165">
    <property type="protein sequence ID" value="XBV25272.1"/>
    <property type="molecule type" value="Genomic_DNA"/>
</dbReference>
<evidence type="ECO:0000313" key="5">
    <source>
        <dbReference type="EMBL" id="XBV25272.1"/>
    </source>
</evidence>
<dbReference type="InterPro" id="IPR003439">
    <property type="entry name" value="ABC_transporter-like_ATP-bd"/>
</dbReference>
<keyword evidence="3 5" id="KW-0067">ATP-binding</keyword>
<dbReference type="SMART" id="SM00382">
    <property type="entry name" value="AAA"/>
    <property type="match status" value="1"/>
</dbReference>